<gene>
    <name evidence="1" type="ORF">ACFSBT_13490</name>
</gene>
<dbReference type="EMBL" id="JBHUDC010000007">
    <property type="protein sequence ID" value="MFD1514290.1"/>
    <property type="molecule type" value="Genomic_DNA"/>
</dbReference>
<evidence type="ECO:0000313" key="2">
    <source>
        <dbReference type="Proteomes" id="UP001597187"/>
    </source>
</evidence>
<dbReference type="Pfam" id="PF04007">
    <property type="entry name" value="DUF354"/>
    <property type="match status" value="1"/>
</dbReference>
<proteinExistence type="predicted"/>
<dbReference type="PIRSF" id="PIRSF005357">
    <property type="entry name" value="UCP005357"/>
    <property type="match status" value="1"/>
</dbReference>
<keyword evidence="2" id="KW-1185">Reference proteome</keyword>
<dbReference type="RefSeq" id="WP_250874264.1">
    <property type="nucleotide sequence ID" value="NZ_JALXFV010000007.1"/>
</dbReference>
<evidence type="ECO:0000313" key="1">
    <source>
        <dbReference type="EMBL" id="MFD1514290.1"/>
    </source>
</evidence>
<reference evidence="1 2" key="1">
    <citation type="journal article" date="2019" name="Int. J. Syst. Evol. Microbiol.">
        <title>The Global Catalogue of Microorganisms (GCM) 10K type strain sequencing project: providing services to taxonomists for standard genome sequencing and annotation.</title>
        <authorList>
            <consortium name="The Broad Institute Genomics Platform"/>
            <consortium name="The Broad Institute Genome Sequencing Center for Infectious Disease"/>
            <person name="Wu L."/>
            <person name="Ma J."/>
        </authorList>
    </citation>
    <scope>NUCLEOTIDE SEQUENCE [LARGE SCALE GENOMIC DNA]</scope>
    <source>
        <strain evidence="1 2">CGMCC 1.12563</strain>
    </source>
</reference>
<dbReference type="AlphaFoldDB" id="A0ABD6AWM0"/>
<comment type="caution">
    <text evidence="1">The sequence shown here is derived from an EMBL/GenBank/DDBJ whole genome shotgun (WGS) entry which is preliminary data.</text>
</comment>
<name>A0ABD6AWM0_9EURY</name>
<accession>A0ABD6AWM0</accession>
<protein>
    <submittedName>
        <fullName evidence="1">DUF354 domain-containing protein</fullName>
    </submittedName>
</protein>
<dbReference type="PANTHER" id="PTHR39662">
    <property type="entry name" value="DUF354 DOMAIN-CONTAINING PROTEIN-RELATED"/>
    <property type="match status" value="1"/>
</dbReference>
<dbReference type="InterPro" id="IPR007152">
    <property type="entry name" value="DUF354"/>
</dbReference>
<organism evidence="1 2">
    <name type="scientific">Halomarina rubra</name>
    <dbReference type="NCBI Taxonomy" id="2071873"/>
    <lineage>
        <taxon>Archaea</taxon>
        <taxon>Methanobacteriati</taxon>
        <taxon>Methanobacteriota</taxon>
        <taxon>Stenosarchaea group</taxon>
        <taxon>Halobacteria</taxon>
        <taxon>Halobacteriales</taxon>
        <taxon>Natronomonadaceae</taxon>
        <taxon>Halomarina</taxon>
    </lineage>
</organism>
<sequence>MTTTRDPVSVRVLFDIGHPAHVHLFRHAINALNARGHQTVVTSRDKECTRELLDAYGIEHRELTSMGSGTTGLAREWVLRTGRLLATARRFDPDVVVGVLNPAVAQVGSVLDCRSVIYNDSEASRVAGWLTHPFADVVCTPAAFDRSLGTKQVRYDGYHELAYLHPSRFNAREVDLQTYGVNPTEPYSVVRFVAWGAHHDVSHHGLSPAGKRELVEKLAEHGAVYISSEGPLPADLERHRVPVPPAWFHHLVANANLYVGDSGTVATEAALLGTPAIRVASYAGSTDDMSNFVELQQRYRLLYSTADETDALKTAGRLAGDSSARTRWRRRRTKLLAEKVDVTEHMINLIIDEGENNAR</sequence>
<dbReference type="Proteomes" id="UP001597187">
    <property type="component" value="Unassembled WGS sequence"/>
</dbReference>
<dbReference type="PANTHER" id="PTHR39662:SF1">
    <property type="entry name" value="DUF354 DOMAIN-CONTAINING PROTEIN"/>
    <property type="match status" value="1"/>
</dbReference>
<dbReference type="SUPFAM" id="SSF53756">
    <property type="entry name" value="UDP-Glycosyltransferase/glycogen phosphorylase"/>
    <property type="match status" value="1"/>
</dbReference>